<feature type="region of interest" description="Disordered" evidence="1">
    <location>
        <begin position="694"/>
        <end position="714"/>
    </location>
</feature>
<evidence type="ECO:0000313" key="3">
    <source>
        <dbReference type="Proteomes" id="UP001199054"/>
    </source>
</evidence>
<organism evidence="2 3">
    <name type="scientific">Streptomyces antimicrobicus</name>
    <dbReference type="NCBI Taxonomy" id="2883108"/>
    <lineage>
        <taxon>Bacteria</taxon>
        <taxon>Bacillati</taxon>
        <taxon>Actinomycetota</taxon>
        <taxon>Actinomycetes</taxon>
        <taxon>Kitasatosporales</taxon>
        <taxon>Streptomycetaceae</taxon>
        <taxon>Streptomyces</taxon>
    </lineage>
</organism>
<dbReference type="Proteomes" id="UP001199054">
    <property type="component" value="Unassembled WGS sequence"/>
</dbReference>
<dbReference type="RefSeq" id="WP_226724369.1">
    <property type="nucleotide sequence ID" value="NZ_JAJAUY010000002.1"/>
</dbReference>
<name>A0ABS8B037_9ACTN</name>
<dbReference type="EMBL" id="JAJAUY010000002">
    <property type="protein sequence ID" value="MCB5177967.1"/>
    <property type="molecule type" value="Genomic_DNA"/>
</dbReference>
<evidence type="ECO:0000256" key="1">
    <source>
        <dbReference type="SAM" id="MobiDB-lite"/>
    </source>
</evidence>
<sequence length="1758" mass="189222">MPDQLSDAYPVLLGPVRVETRFTEDRLLVRVFPDEWAVDAAEQLPSEAEFSALTAYWTGVWRAAGDAGAERVAWQEFTRRVAPGRATWLRDTHRPADPGDRPSGLPERTTVLVVTTTAALPAADRQPTVAYWTAVWRAHGDRARLRAAEAALLAAVGPARARTVRARPPAGIDAAPLVSGDGVVVAFLVVPRPAALAADSWTRAARARLLPDRITVLGFTGGRRMFSVTGAPIPAELAVGPDPGAEDKPRVDEDSGALHVPDDLAWLTDFDAAVAVGMGVRVPLDEHTRDGVERLIVLGLRRGRGPQDSATALTDLIGRQLRSPAGFALVPQGTPTNNTEAAPAGQDPHTEALAGLRTAEGAGPAAAADWTARTDGQCLAELLGIDPTALVAVPHADGTDQRDARAANTALWPATWGGFLSTALHPVVTDQDAARTRDFFLRHVSGRGPVPAVRIGRQPYGILPTTAFTRLTWPAGPTAAHRTALHHLLTAVREDWRTASARVARLDSGSPDPHQRLLDILALHPTSAEYHQRYARSVADLYNQENLAGRGPDVTAALTDRLHLARPLNALLARLGYDTRPPGGPARPEPELFHRLFEDTARPLLGPLVDDRPLSETDRLRPCTTPPTPLNYLHWLAAAGRRDLDLVRLEDGFAAGPPAALLYLLVRHAVLLGWEETGRRLAVAAGRTPVPAVDPPFIHVRTQRPGEPDPPVSESRYRQLYAPDPAVTGSTDPQRLVHQHVPGILGTHPATSELDEQLRAVALLGDLPTAKLERLLAEHIDCATYRFDAWWLGLANERLAELRYGPDGTGTPTRGVHLGCYGWLEEVRPRRVPLPRVAVPADLTRVFGDDPVPHDPGNGGYVHAPSPAHARTAAVLRAGYTANGSRENARSFAVNLSSERVRTALALLDGLRQGQSLGALLGHRFERGLHERRPGSRPPGVELDKFLPALRAAFPMRAGKLSPVVPGPGVPLDVVEARNVVDGLALVQRATRTPGGATYPFGAADMPPATTDEALALEDEVRRLLHLHDALADLAVAEGAHQALLGNTDRASVTLDAYAKDGVPPEPAVVATPRGGTTLTHRFGIQLTAGLRADHLPPLYFGDSPRAKAEPAVNDWLPTLLPAQRDVAALVTWPDPLGGAPHQRVVTQADLALQPLDLLWAVRPGDHTAMTDLDDRIIGVVTREERPRPDVALTIRYTRRVPDKITFFELSPLLDALRTLFTTSRPLRPTDLLPAAGTTAVDRSADDAVAVSRDRLSAVHDALTALRTQVTDRSAELSRLYPAAPAPPLRAEVLDRIDVLLAGYAQLCTTAGGFGMPRSGWGELTAWRREVYAALLAAVATAAGRMDRALGQADQLLHDERALPPTAPDEDRFRLLETAERLLTTAPTTPRPDRPAALRAIVTNRRTAFTGRLADLRSVARTGRDTLAGLLAEIRGYLPLDGFDPVGLDLTPFEDRIVDHGRELLRRTKALGEAVDERLKDAGTALGAYDAAPPGPERVRCATDTLKALLGPDALVVPEFTPTAALAGDWDRARADSERLVAHLTDDFGRDFPVDDWLHGIARVRDKPRLWEKAVVLADALRGPGGLMSDIAGTADPALTPVQLPYRPGDSWAAMEFKAGARPTEDRVLFTAHYAPAPPGLPTAPRCGLLFDEWTEVVPSDSETTGIALHYDGPDSEPPQAMLLVVPPARTGTWDEDDLVAAVQETLDLAALRAVEPDHLDDTAYAHLLPATVLSATRRPITISTDLALGNLRGKTHA</sequence>
<proteinExistence type="predicted"/>
<keyword evidence="3" id="KW-1185">Reference proteome</keyword>
<gene>
    <name evidence="2" type="ORF">LG632_00985</name>
</gene>
<comment type="caution">
    <text evidence="2">The sequence shown here is derived from an EMBL/GenBank/DDBJ whole genome shotgun (WGS) entry which is preliminary data.</text>
</comment>
<reference evidence="2 3" key="1">
    <citation type="submission" date="2021-10" db="EMBL/GenBank/DDBJ databases">
        <title>Streptomyces sp. strain SMC 277, a novel streptomycete isolated from soil.</title>
        <authorList>
            <person name="Chanama M."/>
        </authorList>
    </citation>
    <scope>NUCLEOTIDE SEQUENCE [LARGE SCALE GENOMIC DNA]</scope>
    <source>
        <strain evidence="2 3">SMC 277</strain>
    </source>
</reference>
<evidence type="ECO:0000313" key="2">
    <source>
        <dbReference type="EMBL" id="MCB5177967.1"/>
    </source>
</evidence>
<accession>A0ABS8B037</accession>
<protein>
    <submittedName>
        <fullName evidence="2">Uncharacterized protein</fullName>
    </submittedName>
</protein>